<organism evidence="3 4">
    <name type="scientific">Luteipulveratus mongoliensis</name>
    <dbReference type="NCBI Taxonomy" id="571913"/>
    <lineage>
        <taxon>Bacteria</taxon>
        <taxon>Bacillati</taxon>
        <taxon>Actinomycetota</taxon>
        <taxon>Actinomycetes</taxon>
        <taxon>Micrococcales</taxon>
        <taxon>Dermacoccaceae</taxon>
        <taxon>Luteipulveratus</taxon>
    </lineage>
</organism>
<accession>A0A0K1JPR8</accession>
<comment type="similarity">
    <text evidence="1">Belongs to the SMP-30/CGR1 family.</text>
</comment>
<dbReference type="PANTHER" id="PTHR47572:SF4">
    <property type="entry name" value="LACTONASE DRP35"/>
    <property type="match status" value="1"/>
</dbReference>
<dbReference type="EMBL" id="CP011112">
    <property type="protein sequence ID" value="AKU18575.1"/>
    <property type="molecule type" value="Genomic_DNA"/>
</dbReference>
<dbReference type="PANTHER" id="PTHR47572">
    <property type="entry name" value="LIPOPROTEIN-RELATED"/>
    <property type="match status" value="1"/>
</dbReference>
<evidence type="ECO:0000313" key="3">
    <source>
        <dbReference type="EMBL" id="AKU18575.1"/>
    </source>
</evidence>
<evidence type="ECO:0000256" key="1">
    <source>
        <dbReference type="ARBA" id="ARBA00008853"/>
    </source>
</evidence>
<sequence length="303" mass="32272">MTTLTLTVAGTSSATANPTPHPTSYTVSTTPGEHLEGIEVTHDGTIYVTSVATGAIYRGSTRSSQLRPWSPAGAGGRTSATGVHVDRWGRVLVAGASTGTFFVYDRTGRLLQTRHVPLAGDSFLNDFAFTHDAVYITDSASGTVYRASLSASGVGPLVPVVRADDFTPKASFINGIAVTPDQQHLIVSDWGVDVTHRVDLSTHHVSPVRIAGGEALGADGLLLRGHTAYAVQTDWTRERTWVRTVRFDATFTTAKVVNDSPEVGFDQSPTTIARDRGRLLWVNSQLNAAVSRPPFTVSEVPAS</sequence>
<dbReference type="STRING" id="571913.VV02_02510"/>
<reference evidence="3 4" key="1">
    <citation type="submission" date="2015-03" db="EMBL/GenBank/DDBJ databases">
        <title>Luteipulveratus halotolerans sp. nov., a novel actinobacterium (Dermacoccaceae) from Sarawak, Malaysia.</title>
        <authorList>
            <person name="Juboi H."/>
            <person name="Basik A."/>
            <person name="Shamsul S.S."/>
            <person name="Arnold P."/>
            <person name="Schmitt E.K."/>
            <person name="Sanglier J.-J."/>
            <person name="Yeo T."/>
        </authorList>
    </citation>
    <scope>NUCLEOTIDE SEQUENCE [LARGE SCALE GENOMIC DNA]</scope>
    <source>
        <strain evidence="3 4">MN07-A0370</strain>
    </source>
</reference>
<evidence type="ECO:0008006" key="5">
    <source>
        <dbReference type="Google" id="ProtNLM"/>
    </source>
</evidence>
<dbReference type="InterPro" id="IPR011042">
    <property type="entry name" value="6-blade_b-propeller_TolB-like"/>
</dbReference>
<proteinExistence type="inferred from homology"/>
<feature type="region of interest" description="Disordered" evidence="2">
    <location>
        <begin position="1"/>
        <end position="28"/>
    </location>
</feature>
<dbReference type="KEGG" id="lmoi:VV02_02510"/>
<dbReference type="SUPFAM" id="SSF63829">
    <property type="entry name" value="Calcium-dependent phosphotriesterase"/>
    <property type="match status" value="1"/>
</dbReference>
<dbReference type="InterPro" id="IPR051262">
    <property type="entry name" value="SMP-30/CGR1_Lactonase"/>
</dbReference>
<evidence type="ECO:0000256" key="2">
    <source>
        <dbReference type="SAM" id="MobiDB-lite"/>
    </source>
</evidence>
<dbReference type="Proteomes" id="UP000066480">
    <property type="component" value="Chromosome"/>
</dbReference>
<name>A0A0K1JPR8_9MICO</name>
<dbReference type="AlphaFoldDB" id="A0A0K1JPR8"/>
<dbReference type="Gene3D" id="2.120.10.30">
    <property type="entry name" value="TolB, C-terminal domain"/>
    <property type="match status" value="1"/>
</dbReference>
<keyword evidence="4" id="KW-1185">Reference proteome</keyword>
<evidence type="ECO:0000313" key="4">
    <source>
        <dbReference type="Proteomes" id="UP000066480"/>
    </source>
</evidence>
<protein>
    <recommendedName>
        <fullName evidence="5">Superoxide dismutase</fullName>
    </recommendedName>
</protein>
<gene>
    <name evidence="3" type="ORF">VV02_02510</name>
</gene>